<dbReference type="Pfam" id="PF23599">
    <property type="entry name" value="CILP_C"/>
    <property type="match status" value="1"/>
</dbReference>
<dbReference type="InterPro" id="IPR056258">
    <property type="entry name" value="CILP-1/2_C"/>
</dbReference>
<dbReference type="InterPro" id="IPR036383">
    <property type="entry name" value="TSP1_rpt_sf"/>
</dbReference>
<reference evidence="5" key="1">
    <citation type="submission" date="2025-08" db="UniProtKB">
        <authorList>
            <consortium name="RefSeq"/>
        </authorList>
    </citation>
    <scope>IDENTIFICATION</scope>
    <source>
        <tissue evidence="5">Testes</tissue>
    </source>
</reference>
<evidence type="ECO:0000259" key="3">
    <source>
        <dbReference type="PROSITE" id="PS50835"/>
    </source>
</evidence>
<dbReference type="Pfam" id="PF23708">
    <property type="entry name" value="CILP_5th"/>
    <property type="match status" value="1"/>
</dbReference>
<dbReference type="PANTHER" id="PTHR15031:SF6">
    <property type="entry name" value="CARTILAGE INTERMEDIATE LAYER PROTEIN 1-LIKE ISOFORM X1"/>
    <property type="match status" value="1"/>
</dbReference>
<protein>
    <submittedName>
        <fullName evidence="5">Cartilage intermediate layer protein 1-like</fullName>
    </submittedName>
</protein>
<keyword evidence="2" id="KW-0472">Membrane</keyword>
<organism evidence="4 5">
    <name type="scientific">Saccoglossus kowalevskii</name>
    <name type="common">Acorn worm</name>
    <dbReference type="NCBI Taxonomy" id="10224"/>
    <lineage>
        <taxon>Eukaryota</taxon>
        <taxon>Metazoa</taxon>
        <taxon>Hemichordata</taxon>
        <taxon>Enteropneusta</taxon>
        <taxon>Harrimaniidae</taxon>
        <taxon>Saccoglossus</taxon>
    </lineage>
</organism>
<keyword evidence="2" id="KW-1133">Transmembrane helix</keyword>
<dbReference type="Pfam" id="PF23591">
    <property type="entry name" value="CILP"/>
    <property type="match status" value="1"/>
</dbReference>
<dbReference type="PROSITE" id="PS50092">
    <property type="entry name" value="TSP1"/>
    <property type="match status" value="1"/>
</dbReference>
<dbReference type="InterPro" id="IPR003599">
    <property type="entry name" value="Ig_sub"/>
</dbReference>
<dbReference type="InterPro" id="IPR003598">
    <property type="entry name" value="Ig_sub2"/>
</dbReference>
<dbReference type="InterPro" id="IPR013783">
    <property type="entry name" value="Ig-like_fold"/>
</dbReference>
<dbReference type="InterPro" id="IPR000884">
    <property type="entry name" value="TSP1_rpt"/>
</dbReference>
<keyword evidence="4" id="KW-1185">Reference proteome</keyword>
<dbReference type="SUPFAM" id="SSF48726">
    <property type="entry name" value="Immunoglobulin"/>
    <property type="match status" value="1"/>
</dbReference>
<dbReference type="Pfam" id="PF13927">
    <property type="entry name" value="Ig_3"/>
    <property type="match status" value="1"/>
</dbReference>
<gene>
    <name evidence="5" type="primary">LOC100374486</name>
</gene>
<dbReference type="SUPFAM" id="SSF82895">
    <property type="entry name" value="TSP-1 type 1 repeat"/>
    <property type="match status" value="1"/>
</dbReference>
<feature type="region of interest" description="Disordered" evidence="1">
    <location>
        <begin position="42"/>
        <end position="122"/>
    </location>
</feature>
<dbReference type="Gene3D" id="2.60.40.10">
    <property type="entry name" value="Immunoglobulins"/>
    <property type="match status" value="1"/>
</dbReference>
<dbReference type="SMART" id="SM00408">
    <property type="entry name" value="IGc2"/>
    <property type="match status" value="1"/>
</dbReference>
<dbReference type="InterPro" id="IPR039675">
    <property type="entry name" value="CILP1/CILP2"/>
</dbReference>
<name>A0ABM0GVZ8_SACKO</name>
<dbReference type="Gene3D" id="2.20.100.10">
    <property type="entry name" value="Thrombospondin type-1 (TSP1) repeat"/>
    <property type="match status" value="1"/>
</dbReference>
<dbReference type="InterPro" id="IPR056255">
    <property type="entry name" value="CILP-1/2_dom"/>
</dbReference>
<proteinExistence type="predicted"/>
<feature type="compositionally biased region" description="Low complexity" evidence="1">
    <location>
        <begin position="78"/>
        <end position="102"/>
    </location>
</feature>
<dbReference type="Proteomes" id="UP000694865">
    <property type="component" value="Unplaced"/>
</dbReference>
<feature type="compositionally biased region" description="Polar residues" evidence="1">
    <location>
        <begin position="50"/>
        <end position="77"/>
    </location>
</feature>
<dbReference type="CDD" id="cd00096">
    <property type="entry name" value="Ig"/>
    <property type="match status" value="1"/>
</dbReference>
<dbReference type="SMART" id="SM00209">
    <property type="entry name" value="TSP1"/>
    <property type="match status" value="1"/>
</dbReference>
<dbReference type="InterPro" id="IPR007110">
    <property type="entry name" value="Ig-like_dom"/>
</dbReference>
<dbReference type="InterPro" id="IPR036179">
    <property type="entry name" value="Ig-like_dom_sf"/>
</dbReference>
<dbReference type="Pfam" id="PF00090">
    <property type="entry name" value="TSP_1"/>
    <property type="match status" value="1"/>
</dbReference>
<sequence>MAGEQNTSTKGRHWLIGITSLVMLAAFAGVGFLAYRTVQARNATPDPDSKTGNKQTNPTTVTSRTKLSSTQPKTTVPTTESSFIEPSSTEPSTTESSTTESSTTEERTTEREQPSTRDVPIRNTGTQILRRYITPVTITPLVEITTVSSTTQNILASTMEPPPYLQADTSWLTWGEWTACGTTCGGGNQIRYRACYTSNIDITCSGSPVQSRTCAQWDCPDCSRTCQYGDIDSDCSCICKHDVLDGVVVDVDGRPVYNASIFREELPLEPIAASLIDGSFHVEGLCIRGSVLIVQKLKFTRKTYALPPTTNNAANYSNVVIVLEKNAHPFITVNPENKIRHVGQSVGFCCDGYGSPNPSYYEWFKDGDILEDWSYTINTSLLLNNLTVSDAGTYTCRINSDIGAAYSLPAVLDIYDDPDPCTDSLQRNYIELPPGCIGLNGSSRYDIGICSRSPCSGDLVAQECTDSKRYCCVESNSEKRQLQCSSFNISIIVTTECNCGECYNPIRSVRGRVIAADTREPIKYGKIYLGSEFLRQTSRSGEFEFEVPAGRKRLTITIRDIYDEYADATKVFTISQESQIYRVILLQRLAPTVSFNSSESFTVPLTAENAVEIDIPAMSLRTVNGSVYTANASASITFVDPKDPQAVDIIQSDLSTRDVEGNLRSLQTYGMLSINFEDETGNTLYIDGNIQVYYDLDILNISVTENNLPKMWYLEENTGEWVETGSMRVAGERRRKRDTNQQIIVGDIEVNTQQFGKAIINVDYLAPLDEICFLKVKVYDTLNTPIKNAEVNAITNEQGQLSVFEEVYTDANGAACPRVMCHADINRYLINVRARFEEEVLLPQDPNTAPSTVHPRSWPTDLIATYLTSAEWDSSGFISFSGLKQSHLDNGPLHPSRCFSVDCYTEAKWRCSNSAINDSHVIFKKEDHPVNNDKIITHYTKHYEFSPTYYEEARDKCSWYPYESDRRKRTCFMKILVTGQTENRFQVTSSSSADFGCGEYGFRAASTSSIIDEKAALCMEFKCSDYVRESDQPYDDQGGEVGNEIDETIVKIIPNEISQHCTLLEINREFQENVNIIYQGEAIIHVMIPTGSLSYFGVARGLYESTGEAQEGYDIANESCFRGNEVASTEPPYNPTINWALHYEC</sequence>
<evidence type="ECO:0000256" key="1">
    <source>
        <dbReference type="SAM" id="MobiDB-lite"/>
    </source>
</evidence>
<evidence type="ECO:0000313" key="5">
    <source>
        <dbReference type="RefSeq" id="XP_002738542.1"/>
    </source>
</evidence>
<dbReference type="PANTHER" id="PTHR15031">
    <property type="entry name" value="CARTILAGE INTERMEDIATE LAYER PROTEIN CLIP"/>
    <property type="match status" value="1"/>
</dbReference>
<evidence type="ECO:0000256" key="2">
    <source>
        <dbReference type="SAM" id="Phobius"/>
    </source>
</evidence>
<keyword evidence="2" id="KW-0812">Transmembrane</keyword>
<feature type="compositionally biased region" description="Basic and acidic residues" evidence="1">
    <location>
        <begin position="104"/>
        <end position="115"/>
    </location>
</feature>
<dbReference type="RefSeq" id="XP_002738542.1">
    <property type="nucleotide sequence ID" value="XM_002738496.2"/>
</dbReference>
<accession>A0ABM0GVZ8</accession>
<evidence type="ECO:0000313" key="4">
    <source>
        <dbReference type="Proteomes" id="UP000694865"/>
    </source>
</evidence>
<feature type="transmembrane region" description="Helical" evidence="2">
    <location>
        <begin position="14"/>
        <end position="35"/>
    </location>
</feature>
<dbReference type="InterPro" id="IPR056256">
    <property type="entry name" value="CILP-1/2_b-sand_dom2"/>
</dbReference>
<dbReference type="PROSITE" id="PS50835">
    <property type="entry name" value="IG_LIKE"/>
    <property type="match status" value="1"/>
</dbReference>
<feature type="domain" description="Ig-like" evidence="3">
    <location>
        <begin position="329"/>
        <end position="413"/>
    </location>
</feature>
<dbReference type="SMART" id="SM00409">
    <property type="entry name" value="IG"/>
    <property type="match status" value="1"/>
</dbReference>
<dbReference type="GeneID" id="100374486"/>